<evidence type="ECO:0000313" key="3">
    <source>
        <dbReference type="Proteomes" id="UP000062912"/>
    </source>
</evidence>
<gene>
    <name evidence="2" type="ORF">WT56_18120</name>
</gene>
<evidence type="ECO:0000256" key="1">
    <source>
        <dbReference type="SAM" id="MobiDB-lite"/>
    </source>
</evidence>
<proteinExistence type="predicted"/>
<accession>A0A132EGU7</accession>
<feature type="compositionally biased region" description="Basic residues" evidence="1">
    <location>
        <begin position="63"/>
        <end position="73"/>
    </location>
</feature>
<comment type="caution">
    <text evidence="2">The sequence shown here is derived from an EMBL/GenBank/DDBJ whole genome shotgun (WGS) entry which is preliminary data.</text>
</comment>
<organism evidence="2 3">
    <name type="scientific">Burkholderia pseudomultivorans</name>
    <dbReference type="NCBI Taxonomy" id="1207504"/>
    <lineage>
        <taxon>Bacteria</taxon>
        <taxon>Pseudomonadati</taxon>
        <taxon>Pseudomonadota</taxon>
        <taxon>Betaproteobacteria</taxon>
        <taxon>Burkholderiales</taxon>
        <taxon>Burkholderiaceae</taxon>
        <taxon>Burkholderia</taxon>
        <taxon>Burkholderia cepacia complex</taxon>
    </lineage>
</organism>
<name>A0A132EGU7_9BURK</name>
<dbReference type="RefSeq" id="WP_060242595.1">
    <property type="nucleotide sequence ID" value="NZ_CABVPP010000010.1"/>
</dbReference>
<evidence type="ECO:0000313" key="2">
    <source>
        <dbReference type="EMBL" id="KWF29408.1"/>
    </source>
</evidence>
<feature type="region of interest" description="Disordered" evidence="1">
    <location>
        <begin position="61"/>
        <end position="99"/>
    </location>
</feature>
<dbReference type="GeneID" id="93168937"/>
<sequence>MKHGNGIRFATTGPAWRHAGRMRVHRPNACGAAVATLPAVVVRERAPLRTAAAASAAIAPRSRAIHRPARARGARAMPSPARRRLSSSVRLTLMQDHSS</sequence>
<reference evidence="2 3" key="1">
    <citation type="submission" date="2015-11" db="EMBL/GenBank/DDBJ databases">
        <title>Expanding the genomic diversity of Burkholderia species for the development of highly accurate diagnostics.</title>
        <authorList>
            <person name="Sahl J."/>
            <person name="Keim P."/>
            <person name="Wagner D."/>
        </authorList>
    </citation>
    <scope>NUCLEOTIDE SEQUENCE [LARGE SCALE GENOMIC DNA]</scope>
    <source>
        <strain evidence="2 3">MSMB368WGS</strain>
    </source>
</reference>
<dbReference type="AlphaFoldDB" id="A0A132EGU7"/>
<feature type="compositionally biased region" description="Low complexity" evidence="1">
    <location>
        <begin position="74"/>
        <end position="90"/>
    </location>
</feature>
<protein>
    <submittedName>
        <fullName evidence="2">Uncharacterized protein</fullName>
    </submittedName>
</protein>
<dbReference type="Proteomes" id="UP000062912">
    <property type="component" value="Unassembled WGS sequence"/>
</dbReference>
<dbReference type="OrthoDB" id="9035517at2"/>
<dbReference type="EMBL" id="LPJR01000031">
    <property type="protein sequence ID" value="KWF29408.1"/>
    <property type="molecule type" value="Genomic_DNA"/>
</dbReference>